<evidence type="ECO:0000256" key="2">
    <source>
        <dbReference type="ARBA" id="ARBA00023122"/>
    </source>
</evidence>
<feature type="domain" description="CBS" evidence="4">
    <location>
        <begin position="149"/>
        <end position="207"/>
    </location>
</feature>
<dbReference type="Gene3D" id="3.10.580.10">
    <property type="entry name" value="CBS-domain"/>
    <property type="match status" value="2"/>
</dbReference>
<dbReference type="InterPro" id="IPR046342">
    <property type="entry name" value="CBS_dom_sf"/>
</dbReference>
<dbReference type="STRING" id="133383.A0A1R0H3J4"/>
<dbReference type="PROSITE" id="PS51371">
    <property type="entry name" value="CBS"/>
    <property type="match status" value="3"/>
</dbReference>
<dbReference type="PANTHER" id="PTHR13780">
    <property type="entry name" value="AMP-ACTIVATED PROTEIN KINASE, GAMMA REGULATORY SUBUNIT"/>
    <property type="match status" value="1"/>
</dbReference>
<dbReference type="GO" id="GO:0004865">
    <property type="term" value="F:protein serine/threonine phosphatase inhibitor activity"/>
    <property type="evidence" value="ECO:0007669"/>
    <property type="project" value="TreeGrafter"/>
</dbReference>
<dbReference type="AlphaFoldDB" id="A0A1R0H3J4"/>
<keyword evidence="1" id="KW-0677">Repeat</keyword>
<proteinExistence type="predicted"/>
<evidence type="ECO:0000313" key="5">
    <source>
        <dbReference type="EMBL" id="OLY83688.1"/>
    </source>
</evidence>
<dbReference type="SMART" id="SM00116">
    <property type="entry name" value="CBS"/>
    <property type="match status" value="3"/>
</dbReference>
<organism evidence="5 6">
    <name type="scientific">Smittium mucronatum</name>
    <dbReference type="NCBI Taxonomy" id="133383"/>
    <lineage>
        <taxon>Eukaryota</taxon>
        <taxon>Fungi</taxon>
        <taxon>Fungi incertae sedis</taxon>
        <taxon>Zoopagomycota</taxon>
        <taxon>Kickxellomycotina</taxon>
        <taxon>Harpellomycetes</taxon>
        <taxon>Harpellales</taxon>
        <taxon>Legeriomycetaceae</taxon>
        <taxon>Smittium</taxon>
    </lineage>
</organism>
<sequence>MSQNPGLETCKLWQKIQASDLVSQQEVIQINTTSTTEEACMKLIEHGISSIPLYDQKSNSFLGLFDLNDLIKDINLCITKSGENSPTDTDTDVDPDYRPHFSKSKIKSFYHVDPLTVQILKNSSSKDSPFDRSEDFTFLNKNVLKLSDISTVNPFYALLPESTLAQILDIFSTSVHRVAVMGDSSKIDGILSQSTIIKYLVNSLSDFALFPEKSDKPSPYHSDPALTNLLNTSLSDLNLAYKTVWAVYPETPVISALYILEKYNFSSMPIIDHSNIIIGSLSLSDIKYLVLPKFRHLIDGTCLELVQEVRFYQGVNDGKDRAAVFSARPEDTLKFVMSKLAATSAHRIWVLSSKNSSSLVEDPSSANGEFEQPSIVHSAINVLDQPNSLKRISRVGIAEGIVCGVVSLTDIIRALSKLTQAPARNSTDISSLD</sequence>
<keyword evidence="2 3" id="KW-0129">CBS domain</keyword>
<gene>
    <name evidence="5" type="ORF">AYI68_g2159</name>
</gene>
<dbReference type="InterPro" id="IPR050511">
    <property type="entry name" value="AMPK_gamma/SDS23_families"/>
</dbReference>
<reference evidence="5 6" key="1">
    <citation type="journal article" date="2016" name="Mol. Biol. Evol.">
        <title>Genome-Wide Survey of Gut Fungi (Harpellales) Reveals the First Horizontally Transferred Ubiquitin Gene from a Mosquito Host.</title>
        <authorList>
            <person name="Wang Y."/>
            <person name="White M.M."/>
            <person name="Kvist S."/>
            <person name="Moncalvo J.M."/>
        </authorList>
    </citation>
    <scope>NUCLEOTIDE SEQUENCE [LARGE SCALE GENOMIC DNA]</scope>
    <source>
        <strain evidence="5 6">ALG-7-W6</strain>
    </source>
</reference>
<dbReference type="Proteomes" id="UP000187455">
    <property type="component" value="Unassembled WGS sequence"/>
</dbReference>
<dbReference type="OrthoDB" id="497541at2759"/>
<name>A0A1R0H3J4_9FUNG</name>
<dbReference type="GO" id="GO:0042149">
    <property type="term" value="P:cellular response to glucose starvation"/>
    <property type="evidence" value="ECO:0007669"/>
    <property type="project" value="TreeGrafter"/>
</dbReference>
<comment type="caution">
    <text evidence="5">The sequence shown here is derived from an EMBL/GenBank/DDBJ whole genome shotgun (WGS) entry which is preliminary data.</text>
</comment>
<evidence type="ECO:0000259" key="4">
    <source>
        <dbReference type="PROSITE" id="PS51371"/>
    </source>
</evidence>
<evidence type="ECO:0000256" key="1">
    <source>
        <dbReference type="ARBA" id="ARBA00022737"/>
    </source>
</evidence>
<dbReference type="Pfam" id="PF00571">
    <property type="entry name" value="CBS"/>
    <property type="match status" value="3"/>
</dbReference>
<feature type="domain" description="CBS" evidence="4">
    <location>
        <begin position="22"/>
        <end position="87"/>
    </location>
</feature>
<dbReference type="PANTHER" id="PTHR13780:SF36">
    <property type="entry name" value="CBS DOMAIN-CONTAINING PROTEIN"/>
    <property type="match status" value="1"/>
</dbReference>
<dbReference type="SUPFAM" id="SSF54631">
    <property type="entry name" value="CBS-domain pair"/>
    <property type="match status" value="2"/>
</dbReference>
<evidence type="ECO:0000313" key="6">
    <source>
        <dbReference type="Proteomes" id="UP000187455"/>
    </source>
</evidence>
<dbReference type="InterPro" id="IPR000644">
    <property type="entry name" value="CBS_dom"/>
</dbReference>
<accession>A0A1R0H3J4</accession>
<keyword evidence="6" id="KW-1185">Reference proteome</keyword>
<feature type="domain" description="CBS" evidence="4">
    <location>
        <begin position="240"/>
        <end position="298"/>
    </location>
</feature>
<protein>
    <submittedName>
        <fullName evidence="5">Protein SDS23</fullName>
    </submittedName>
</protein>
<evidence type="ECO:0000256" key="3">
    <source>
        <dbReference type="PROSITE-ProRule" id="PRU00703"/>
    </source>
</evidence>
<dbReference type="EMBL" id="LSSL01000787">
    <property type="protein sequence ID" value="OLY83688.1"/>
    <property type="molecule type" value="Genomic_DNA"/>
</dbReference>